<accession>A0AAV4P9X8</accession>
<protein>
    <submittedName>
        <fullName evidence="2">Uncharacterized protein</fullName>
    </submittedName>
</protein>
<feature type="region of interest" description="Disordered" evidence="1">
    <location>
        <begin position="1"/>
        <end position="21"/>
    </location>
</feature>
<feature type="non-terminal residue" evidence="2">
    <location>
        <position position="34"/>
    </location>
</feature>
<dbReference type="AlphaFoldDB" id="A0AAV4P9X8"/>
<gene>
    <name evidence="2" type="ORF">CEXT_187101</name>
</gene>
<sequence length="34" mass="3805">MGGGNTAVRSQRQMAEEERGKELRLKTKFRLVAG</sequence>
<dbReference type="Proteomes" id="UP001054945">
    <property type="component" value="Unassembled WGS sequence"/>
</dbReference>
<comment type="caution">
    <text evidence="2">The sequence shown here is derived from an EMBL/GenBank/DDBJ whole genome shotgun (WGS) entry which is preliminary data.</text>
</comment>
<evidence type="ECO:0000313" key="2">
    <source>
        <dbReference type="EMBL" id="GIX94142.1"/>
    </source>
</evidence>
<organism evidence="2 3">
    <name type="scientific">Caerostris extrusa</name>
    <name type="common">Bark spider</name>
    <name type="synonym">Caerostris bankana</name>
    <dbReference type="NCBI Taxonomy" id="172846"/>
    <lineage>
        <taxon>Eukaryota</taxon>
        <taxon>Metazoa</taxon>
        <taxon>Ecdysozoa</taxon>
        <taxon>Arthropoda</taxon>
        <taxon>Chelicerata</taxon>
        <taxon>Arachnida</taxon>
        <taxon>Araneae</taxon>
        <taxon>Araneomorphae</taxon>
        <taxon>Entelegynae</taxon>
        <taxon>Araneoidea</taxon>
        <taxon>Araneidae</taxon>
        <taxon>Caerostris</taxon>
    </lineage>
</organism>
<reference evidence="2 3" key="1">
    <citation type="submission" date="2021-06" db="EMBL/GenBank/DDBJ databases">
        <title>Caerostris extrusa draft genome.</title>
        <authorList>
            <person name="Kono N."/>
            <person name="Arakawa K."/>
        </authorList>
    </citation>
    <scope>NUCLEOTIDE SEQUENCE [LARGE SCALE GENOMIC DNA]</scope>
</reference>
<dbReference type="EMBL" id="BPLR01004342">
    <property type="protein sequence ID" value="GIX94142.1"/>
    <property type="molecule type" value="Genomic_DNA"/>
</dbReference>
<proteinExistence type="predicted"/>
<evidence type="ECO:0000256" key="1">
    <source>
        <dbReference type="SAM" id="MobiDB-lite"/>
    </source>
</evidence>
<evidence type="ECO:0000313" key="3">
    <source>
        <dbReference type="Proteomes" id="UP001054945"/>
    </source>
</evidence>
<name>A0AAV4P9X8_CAEEX</name>
<keyword evidence="3" id="KW-1185">Reference proteome</keyword>